<sequence>MAMEISDGMLIIRDDMGCSTHAIPLDALAAWRELLGAASDVETVELIMKARDPGVIDPDTGRNAWTSAYEQLEHDRLNDLNQVRAAGLHRAFKANGALASDGRAETRRLLGLPETVSDGYESEAVEAVSLALDDETIAEADETIPATSPDVTGLESLLKAHSPQISALREQFLNDITPRITDRRNQ</sequence>
<accession>A0A7Y0HYI8</accession>
<comment type="caution">
    <text evidence="1">The sequence shown here is derived from an EMBL/GenBank/DDBJ whole genome shotgun (WGS) entry which is preliminary data.</text>
</comment>
<reference evidence="1 2" key="1">
    <citation type="submission" date="2020-02" db="EMBL/GenBank/DDBJ databases">
        <title>Characterization of phylogenetic diversity of novel bifidobacterial species isolated in Czech ZOOs.</title>
        <authorList>
            <person name="Lugli G.A."/>
            <person name="Vera N.B."/>
            <person name="Ventura M."/>
        </authorList>
    </citation>
    <scope>NUCLEOTIDE SEQUENCE [LARGE SCALE GENOMIC DNA]</scope>
    <source>
        <strain evidence="1 2">DSM 109959</strain>
    </source>
</reference>
<protein>
    <submittedName>
        <fullName evidence="1">Transcriptional regulator</fullName>
    </submittedName>
</protein>
<dbReference type="RefSeq" id="WP_169241938.1">
    <property type="nucleotide sequence ID" value="NZ_JAAIIG010000028.1"/>
</dbReference>
<proteinExistence type="predicted"/>
<dbReference type="Proteomes" id="UP000543419">
    <property type="component" value="Unassembled WGS sequence"/>
</dbReference>
<name>A0A7Y0HYI8_9BIFI</name>
<evidence type="ECO:0000313" key="2">
    <source>
        <dbReference type="Proteomes" id="UP000543419"/>
    </source>
</evidence>
<evidence type="ECO:0000313" key="1">
    <source>
        <dbReference type="EMBL" id="NMM99392.1"/>
    </source>
</evidence>
<keyword evidence="2" id="KW-1185">Reference proteome</keyword>
<gene>
    <name evidence="1" type="ORF">G1C97_2352</name>
</gene>
<dbReference type="AlphaFoldDB" id="A0A7Y0HYI8"/>
<dbReference type="EMBL" id="JAAIIG010000028">
    <property type="protein sequence ID" value="NMM99392.1"/>
    <property type="molecule type" value="Genomic_DNA"/>
</dbReference>
<organism evidence="1 2">
    <name type="scientific">Bifidobacterium olomucense</name>
    <dbReference type="NCBI Taxonomy" id="2675324"/>
    <lineage>
        <taxon>Bacteria</taxon>
        <taxon>Bacillati</taxon>
        <taxon>Actinomycetota</taxon>
        <taxon>Actinomycetes</taxon>
        <taxon>Bifidobacteriales</taxon>
        <taxon>Bifidobacteriaceae</taxon>
        <taxon>Bifidobacterium</taxon>
    </lineage>
</organism>